<protein>
    <submittedName>
        <fullName evidence="1">Uncharacterized protein</fullName>
    </submittedName>
</protein>
<sequence length="81" mass="9241">MFEPVQLSKNIIIQNLDSENYQEFADLVAEEYHLNEPLSLILGTSSKARCRITGILIGGLVGEDYQAEYELKKDKALEIYF</sequence>
<keyword evidence="2" id="KW-1185">Reference proteome</keyword>
<dbReference type="EMBL" id="CCKQ01008607">
    <property type="protein sequence ID" value="CDW80068.1"/>
    <property type="molecule type" value="Genomic_DNA"/>
</dbReference>
<evidence type="ECO:0000313" key="1">
    <source>
        <dbReference type="EMBL" id="CDW80068.1"/>
    </source>
</evidence>
<dbReference type="InParanoid" id="A0A078AGT4"/>
<reference evidence="1 2" key="1">
    <citation type="submission" date="2014-06" db="EMBL/GenBank/DDBJ databases">
        <authorList>
            <person name="Swart Estienne"/>
        </authorList>
    </citation>
    <scope>NUCLEOTIDE SEQUENCE [LARGE SCALE GENOMIC DNA]</scope>
    <source>
        <strain evidence="1 2">130c</strain>
    </source>
</reference>
<accession>A0A078AGT4</accession>
<dbReference type="Proteomes" id="UP000039865">
    <property type="component" value="Unassembled WGS sequence"/>
</dbReference>
<organism evidence="1 2">
    <name type="scientific">Stylonychia lemnae</name>
    <name type="common">Ciliate</name>
    <dbReference type="NCBI Taxonomy" id="5949"/>
    <lineage>
        <taxon>Eukaryota</taxon>
        <taxon>Sar</taxon>
        <taxon>Alveolata</taxon>
        <taxon>Ciliophora</taxon>
        <taxon>Intramacronucleata</taxon>
        <taxon>Spirotrichea</taxon>
        <taxon>Stichotrichia</taxon>
        <taxon>Sporadotrichida</taxon>
        <taxon>Oxytrichidae</taxon>
        <taxon>Stylonychinae</taxon>
        <taxon>Stylonychia</taxon>
    </lineage>
</organism>
<gene>
    <name evidence="1" type="primary">Contig17381.g18491</name>
    <name evidence="1" type="ORF">STYLEM_9064</name>
</gene>
<name>A0A078AGT4_STYLE</name>
<evidence type="ECO:0000313" key="2">
    <source>
        <dbReference type="Proteomes" id="UP000039865"/>
    </source>
</evidence>
<proteinExistence type="predicted"/>
<dbReference type="AlphaFoldDB" id="A0A078AGT4"/>